<dbReference type="InParanoid" id="A0A067MMX5"/>
<proteinExistence type="predicted"/>
<accession>A0A067MMX5</accession>
<feature type="region of interest" description="Disordered" evidence="1">
    <location>
        <begin position="163"/>
        <end position="183"/>
    </location>
</feature>
<evidence type="ECO:0000313" key="2">
    <source>
        <dbReference type="EMBL" id="KDQ13232.1"/>
    </source>
</evidence>
<dbReference type="AlphaFoldDB" id="A0A067MMX5"/>
<evidence type="ECO:0000256" key="1">
    <source>
        <dbReference type="SAM" id="MobiDB-lite"/>
    </source>
</evidence>
<sequence length="195" mass="21597">MEAPAWPLVPAVLIAVTITPSIHLQRGQHKNIFTPNSSKEKKKLGYRLPIMAIGSGRGEGFDDGSIPRRWQKTRTNEFKLKGDDFIPIHSWIRIILSPSLGIRSPRTLLSQFGHFGWESSRTSAKRIESRPEVLDGEPLGLHVHDPHHGRISNPHSNLKVVPKAKGPRANGVDGVDRGPGPAKGVVNVRQHYAFI</sequence>
<dbReference type="HOGENOM" id="CLU_1396088_0_0_1"/>
<gene>
    <name evidence="2" type="ORF">BOTBODRAFT_146317</name>
</gene>
<name>A0A067MMX5_BOTB1</name>
<reference evidence="3" key="1">
    <citation type="journal article" date="2014" name="Proc. Natl. Acad. Sci. U.S.A.">
        <title>Extensive sampling of basidiomycete genomes demonstrates inadequacy of the white-rot/brown-rot paradigm for wood decay fungi.</title>
        <authorList>
            <person name="Riley R."/>
            <person name="Salamov A.A."/>
            <person name="Brown D.W."/>
            <person name="Nagy L.G."/>
            <person name="Floudas D."/>
            <person name="Held B.W."/>
            <person name="Levasseur A."/>
            <person name="Lombard V."/>
            <person name="Morin E."/>
            <person name="Otillar R."/>
            <person name="Lindquist E.A."/>
            <person name="Sun H."/>
            <person name="LaButti K.M."/>
            <person name="Schmutz J."/>
            <person name="Jabbour D."/>
            <person name="Luo H."/>
            <person name="Baker S.E."/>
            <person name="Pisabarro A.G."/>
            <person name="Walton J.D."/>
            <person name="Blanchette R.A."/>
            <person name="Henrissat B."/>
            <person name="Martin F."/>
            <person name="Cullen D."/>
            <person name="Hibbett D.S."/>
            <person name="Grigoriev I.V."/>
        </authorList>
    </citation>
    <scope>NUCLEOTIDE SEQUENCE [LARGE SCALE GENOMIC DNA]</scope>
    <source>
        <strain evidence="3">FD-172 SS1</strain>
    </source>
</reference>
<dbReference type="EMBL" id="KL198045">
    <property type="protein sequence ID" value="KDQ13232.1"/>
    <property type="molecule type" value="Genomic_DNA"/>
</dbReference>
<organism evidence="2 3">
    <name type="scientific">Botryobasidium botryosum (strain FD-172 SS1)</name>
    <dbReference type="NCBI Taxonomy" id="930990"/>
    <lineage>
        <taxon>Eukaryota</taxon>
        <taxon>Fungi</taxon>
        <taxon>Dikarya</taxon>
        <taxon>Basidiomycota</taxon>
        <taxon>Agaricomycotina</taxon>
        <taxon>Agaricomycetes</taxon>
        <taxon>Cantharellales</taxon>
        <taxon>Botryobasidiaceae</taxon>
        <taxon>Botryobasidium</taxon>
    </lineage>
</organism>
<dbReference type="Proteomes" id="UP000027195">
    <property type="component" value="Unassembled WGS sequence"/>
</dbReference>
<protein>
    <submittedName>
        <fullName evidence="2">Uncharacterized protein</fullName>
    </submittedName>
</protein>
<keyword evidence="3" id="KW-1185">Reference proteome</keyword>
<evidence type="ECO:0000313" key="3">
    <source>
        <dbReference type="Proteomes" id="UP000027195"/>
    </source>
</evidence>